<name>A0A9P7MKB5_9HYPO</name>
<comment type="caution">
    <text evidence="1">The sequence shown here is derived from an EMBL/GenBank/DDBJ whole genome shotgun (WGS) entry which is preliminary data.</text>
</comment>
<organism evidence="1 2">
    <name type="scientific">Claviceps pazoutovae</name>
    <dbReference type="NCBI Taxonomy" id="1649127"/>
    <lineage>
        <taxon>Eukaryota</taxon>
        <taxon>Fungi</taxon>
        <taxon>Dikarya</taxon>
        <taxon>Ascomycota</taxon>
        <taxon>Pezizomycotina</taxon>
        <taxon>Sordariomycetes</taxon>
        <taxon>Hypocreomycetidae</taxon>
        <taxon>Hypocreales</taxon>
        <taxon>Clavicipitaceae</taxon>
        <taxon>Claviceps</taxon>
    </lineage>
</organism>
<dbReference type="EMBL" id="SRPO01000003">
    <property type="protein sequence ID" value="KAG5949587.1"/>
    <property type="molecule type" value="Genomic_DNA"/>
</dbReference>
<proteinExistence type="predicted"/>
<sequence length="60" mass="6358">MGLGSGFTARLVKDVPNSARSGGGRGAAMALGADQSPCAAIARWLQRRRWMSNDWPAPTE</sequence>
<accession>A0A9P7MKB5</accession>
<evidence type="ECO:0000313" key="2">
    <source>
        <dbReference type="Proteomes" id="UP000706124"/>
    </source>
</evidence>
<gene>
    <name evidence="1" type="ORF">E4U60_003734</name>
</gene>
<keyword evidence="2" id="KW-1185">Reference proteome</keyword>
<reference evidence="1 2" key="1">
    <citation type="journal article" date="2020" name="bioRxiv">
        <title>Whole genome comparisons of ergot fungi reveals the divergence and evolution of species within the genus Claviceps are the result of varying mechanisms driving genome evolution and host range expansion.</title>
        <authorList>
            <person name="Wyka S.A."/>
            <person name="Mondo S.J."/>
            <person name="Liu M."/>
            <person name="Dettman J."/>
            <person name="Nalam V."/>
            <person name="Broders K.D."/>
        </authorList>
    </citation>
    <scope>NUCLEOTIDE SEQUENCE [LARGE SCALE GENOMIC DNA]</scope>
    <source>
        <strain evidence="1 2">CCC 1485</strain>
    </source>
</reference>
<dbReference type="AlphaFoldDB" id="A0A9P7MKB5"/>
<evidence type="ECO:0000313" key="1">
    <source>
        <dbReference type="EMBL" id="KAG5949587.1"/>
    </source>
</evidence>
<protein>
    <submittedName>
        <fullName evidence="1">Uncharacterized protein</fullName>
    </submittedName>
</protein>
<dbReference type="Proteomes" id="UP000706124">
    <property type="component" value="Unassembled WGS sequence"/>
</dbReference>